<feature type="signal peptide" evidence="2">
    <location>
        <begin position="1"/>
        <end position="23"/>
    </location>
</feature>
<dbReference type="KEGG" id="bbae:FRD01_16070"/>
<keyword evidence="4" id="KW-1185">Reference proteome</keyword>
<dbReference type="Gene3D" id="3.40.50.1460">
    <property type="match status" value="1"/>
</dbReference>
<keyword evidence="1" id="KW-0472">Membrane</keyword>
<dbReference type="SUPFAM" id="SSF52129">
    <property type="entry name" value="Caspase-like"/>
    <property type="match status" value="1"/>
</dbReference>
<evidence type="ECO:0000313" key="3">
    <source>
        <dbReference type="EMBL" id="QED28724.1"/>
    </source>
</evidence>
<reference evidence="3 4" key="1">
    <citation type="submission" date="2019-08" db="EMBL/GenBank/DDBJ databases">
        <authorList>
            <person name="Liang Q."/>
        </authorList>
    </citation>
    <scope>NUCLEOTIDE SEQUENCE [LARGE SCALE GENOMIC DNA]</scope>
    <source>
        <strain evidence="3 4">V1718</strain>
    </source>
</reference>
<dbReference type="RefSeq" id="WP_146961403.1">
    <property type="nucleotide sequence ID" value="NZ_CP042467.1"/>
</dbReference>
<feature type="chain" id="PRO_5023132657" evidence="2">
    <location>
        <begin position="24"/>
        <end position="439"/>
    </location>
</feature>
<gene>
    <name evidence="3" type="ORF">FRD01_16070</name>
</gene>
<keyword evidence="1" id="KW-1133">Transmembrane helix</keyword>
<feature type="transmembrane region" description="Helical" evidence="1">
    <location>
        <begin position="377"/>
        <end position="403"/>
    </location>
</feature>
<dbReference type="InterPro" id="IPR029030">
    <property type="entry name" value="Caspase-like_dom_sf"/>
</dbReference>
<evidence type="ECO:0000313" key="4">
    <source>
        <dbReference type="Proteomes" id="UP000321595"/>
    </source>
</evidence>
<sequence length="439" mass="47415">MQKIGWFGLFVCLWLVLPGAAFAWPGLDKPAVVDASGTKDVAIIVAVEDYLMLPDVKGAIKNANEWEIFLQRSLQVPEVHVLVNQEATKEAMLRFARLAKDQVKDGGRIWWVFIGHGAPSKAGDGLLIGADAQQTVESLESRGLLHSELMAALANDKAKTVMVLDACFSGQSQSGEALAKGVQPVIAVKNSNVPKNFVVLSAAKANEVAGSLGVVDRPAFSYLLLGALRGWGDDGDGKVDAQEAVLYTRRKLRGIKGRQQTPQADGEVGEVLVTGVEEAEPEVVEQPAEQASSGGNSDAERTLEYLRRRLTIDDQDVIRQGETKLDSIMFYHEIGRADLADEFMTHNPYLWVPGIALTAAGVTLLSLGVANARESTGWFIGGSLGGFFAMSAGIAGITFGFIWDYEPLNAGERRNAAEVYNRELRDELGIKGVQAGWEF</sequence>
<evidence type="ECO:0000256" key="1">
    <source>
        <dbReference type="SAM" id="Phobius"/>
    </source>
</evidence>
<feature type="transmembrane region" description="Helical" evidence="1">
    <location>
        <begin position="349"/>
        <end position="370"/>
    </location>
</feature>
<organism evidence="3 4">
    <name type="scientific">Microvenator marinus</name>
    <dbReference type="NCBI Taxonomy" id="2600177"/>
    <lineage>
        <taxon>Bacteria</taxon>
        <taxon>Deltaproteobacteria</taxon>
        <taxon>Bradymonadales</taxon>
        <taxon>Microvenatoraceae</taxon>
        <taxon>Microvenator</taxon>
    </lineage>
</organism>
<accession>A0A5B8XT41</accession>
<keyword evidence="1" id="KW-0812">Transmembrane</keyword>
<dbReference type="EMBL" id="CP042467">
    <property type="protein sequence ID" value="QED28724.1"/>
    <property type="molecule type" value="Genomic_DNA"/>
</dbReference>
<dbReference type="Proteomes" id="UP000321595">
    <property type="component" value="Chromosome"/>
</dbReference>
<name>A0A5B8XT41_9DELT</name>
<keyword evidence="2" id="KW-0732">Signal</keyword>
<protein>
    <submittedName>
        <fullName evidence="3">Caspase family protein</fullName>
    </submittedName>
</protein>
<evidence type="ECO:0000256" key="2">
    <source>
        <dbReference type="SAM" id="SignalP"/>
    </source>
</evidence>
<dbReference type="OrthoDB" id="5478183at2"/>
<proteinExistence type="predicted"/>
<dbReference type="AlphaFoldDB" id="A0A5B8XT41"/>